<dbReference type="Proteomes" id="UP000268033">
    <property type="component" value="Unassembled WGS sequence"/>
</dbReference>
<evidence type="ECO:0000313" key="1">
    <source>
        <dbReference type="EMBL" id="ROQ27662.1"/>
    </source>
</evidence>
<accession>A0A3N1P8H8</accession>
<dbReference type="GO" id="GO:0005737">
    <property type="term" value="C:cytoplasm"/>
    <property type="evidence" value="ECO:0007669"/>
    <property type="project" value="InterPro"/>
</dbReference>
<dbReference type="InterPro" id="IPR007215">
    <property type="entry name" value="Sulphur_relay_TusB/DsrH"/>
</dbReference>
<name>A0A3N1P8H8_9GAMM</name>
<dbReference type="RefSeq" id="WP_050660106.1">
    <property type="nucleotide sequence ID" value="NZ_JBLXEP010000006.1"/>
</dbReference>
<keyword evidence="2" id="KW-1185">Reference proteome</keyword>
<reference evidence="1 2" key="1">
    <citation type="submission" date="2018-11" db="EMBL/GenBank/DDBJ databases">
        <title>Genomic Encyclopedia of Type Strains, Phase IV (KMG-IV): sequencing the most valuable type-strain genomes for metagenomic binning, comparative biology and taxonomic classification.</title>
        <authorList>
            <person name="Goeker M."/>
        </authorList>
    </citation>
    <scope>NUCLEOTIDE SEQUENCE [LARGE SCALE GENOMIC DNA]</scope>
    <source>
        <strain evidence="1 2">DSM 21945</strain>
    </source>
</reference>
<dbReference type="SUPFAM" id="SSF75169">
    <property type="entry name" value="DsrEFH-like"/>
    <property type="match status" value="1"/>
</dbReference>
<dbReference type="Pfam" id="PF04077">
    <property type="entry name" value="DsrH"/>
    <property type="match status" value="1"/>
</dbReference>
<dbReference type="GO" id="GO:0002143">
    <property type="term" value="P:tRNA wobble position uridine thiolation"/>
    <property type="evidence" value="ECO:0007669"/>
    <property type="project" value="InterPro"/>
</dbReference>
<dbReference type="AlphaFoldDB" id="A0A3N1P8H8"/>
<dbReference type="Gene3D" id="3.40.1260.10">
    <property type="entry name" value="DsrEFH-like"/>
    <property type="match status" value="1"/>
</dbReference>
<gene>
    <name evidence="1" type="ORF">EDC28_104320</name>
</gene>
<organism evidence="1 2">
    <name type="scientific">Gallaecimonas pentaromativorans</name>
    <dbReference type="NCBI Taxonomy" id="584787"/>
    <lineage>
        <taxon>Bacteria</taxon>
        <taxon>Pseudomonadati</taxon>
        <taxon>Pseudomonadota</taxon>
        <taxon>Gammaproteobacteria</taxon>
        <taxon>Enterobacterales</taxon>
        <taxon>Gallaecimonadaceae</taxon>
        <taxon>Gallaecimonas</taxon>
    </lineage>
</organism>
<dbReference type="InterPro" id="IPR027396">
    <property type="entry name" value="DsrEFH-like"/>
</dbReference>
<dbReference type="EMBL" id="RJUL01000004">
    <property type="protein sequence ID" value="ROQ27662.1"/>
    <property type="molecule type" value="Genomic_DNA"/>
</dbReference>
<evidence type="ECO:0000313" key="2">
    <source>
        <dbReference type="Proteomes" id="UP000268033"/>
    </source>
</evidence>
<proteinExistence type="predicted"/>
<sequence length="86" mass="9253">MSTLHIISSRQAFAKAQGLMASSDAVLFQGDGCYQALEALPSLPCYWVGSDAKARALASRCPASVMAVEWPKVVSLTLDFDNTVTW</sequence>
<comment type="caution">
    <text evidence="1">The sequence shown here is derived from an EMBL/GenBank/DDBJ whole genome shotgun (WGS) entry which is preliminary data.</text>
</comment>
<protein>
    <submittedName>
        <fullName evidence="1">Sulfur relay protein TusB/DsrH</fullName>
    </submittedName>
</protein>
<dbReference type="STRING" id="584787.GCA_001247655_01227"/>
<dbReference type="OrthoDB" id="7063425at2"/>